<comment type="caution">
    <text evidence="1">The sequence shown here is derived from an EMBL/GenBank/DDBJ whole genome shotgun (WGS) entry which is preliminary data.</text>
</comment>
<protein>
    <submittedName>
        <fullName evidence="1">Uncharacterized protein</fullName>
    </submittedName>
</protein>
<keyword evidence="2" id="KW-1185">Reference proteome</keyword>
<evidence type="ECO:0000313" key="2">
    <source>
        <dbReference type="Proteomes" id="UP000188268"/>
    </source>
</evidence>
<evidence type="ECO:0000313" key="1">
    <source>
        <dbReference type="EMBL" id="OMO84540.1"/>
    </source>
</evidence>
<reference evidence="1 2" key="1">
    <citation type="submission" date="2013-09" db="EMBL/GenBank/DDBJ databases">
        <title>Corchorus capsularis genome sequencing.</title>
        <authorList>
            <person name="Alam M."/>
            <person name="Haque M.S."/>
            <person name="Islam M.S."/>
            <person name="Emdad E.M."/>
            <person name="Islam M.M."/>
            <person name="Ahmed B."/>
            <person name="Halim A."/>
            <person name="Hossen Q.M.M."/>
            <person name="Hossain M.Z."/>
            <person name="Ahmed R."/>
            <person name="Khan M.M."/>
            <person name="Islam R."/>
            <person name="Rashid M.M."/>
            <person name="Khan S.A."/>
            <person name="Rahman M.S."/>
            <person name="Alam M."/>
        </authorList>
    </citation>
    <scope>NUCLEOTIDE SEQUENCE [LARGE SCALE GENOMIC DNA]</scope>
    <source>
        <strain evidence="2">cv. CVL-1</strain>
        <tissue evidence="1">Whole seedling</tissue>
    </source>
</reference>
<accession>A0A1R3IPV2</accession>
<proteinExistence type="predicted"/>
<sequence>MEDGTKVVTEVIRGTGSCG</sequence>
<dbReference type="EMBL" id="AWWV01009719">
    <property type="protein sequence ID" value="OMO84540.1"/>
    <property type="molecule type" value="Genomic_DNA"/>
</dbReference>
<gene>
    <name evidence="1" type="ORF">CCACVL1_10782</name>
</gene>
<dbReference type="Proteomes" id="UP000188268">
    <property type="component" value="Unassembled WGS sequence"/>
</dbReference>
<name>A0A1R3IPV2_COCAP</name>
<organism evidence="1 2">
    <name type="scientific">Corchorus capsularis</name>
    <name type="common">Jute</name>
    <dbReference type="NCBI Taxonomy" id="210143"/>
    <lineage>
        <taxon>Eukaryota</taxon>
        <taxon>Viridiplantae</taxon>
        <taxon>Streptophyta</taxon>
        <taxon>Embryophyta</taxon>
        <taxon>Tracheophyta</taxon>
        <taxon>Spermatophyta</taxon>
        <taxon>Magnoliopsida</taxon>
        <taxon>eudicotyledons</taxon>
        <taxon>Gunneridae</taxon>
        <taxon>Pentapetalae</taxon>
        <taxon>rosids</taxon>
        <taxon>malvids</taxon>
        <taxon>Malvales</taxon>
        <taxon>Malvaceae</taxon>
        <taxon>Grewioideae</taxon>
        <taxon>Apeibeae</taxon>
        <taxon>Corchorus</taxon>
    </lineage>
</organism>
<dbReference type="AlphaFoldDB" id="A0A1R3IPV2"/>